<evidence type="ECO:0000259" key="2">
    <source>
        <dbReference type="Pfam" id="PF00078"/>
    </source>
</evidence>
<dbReference type="AlphaFoldDB" id="A0AAD8SUQ8"/>
<dbReference type="InterPro" id="IPR000477">
    <property type="entry name" value="RT_dom"/>
</dbReference>
<dbReference type="EMBL" id="JAUUTY010000003">
    <property type="protein sequence ID" value="KAK1663843.1"/>
    <property type="molecule type" value="Genomic_DNA"/>
</dbReference>
<dbReference type="Proteomes" id="UP001231189">
    <property type="component" value="Unassembled WGS sequence"/>
</dbReference>
<keyword evidence="4" id="KW-1185">Reference proteome</keyword>
<sequence>MATVLTQVETAVAGAMAVGMALLQTIVVGRRTPVQVLRRQLLSLDGGRVVPRGVSRGGTASVRPWPLVVDRVDAPPDGHAAATAQLVPPLVRTYTKGLARTQGLDVEKLTQAAMNVGTMGEDCTFAFSGQGLSLPSSGGHDICSSSASIQSGNPKAWTVRDEALSRIGPLSPTLELTPSMADGTMEVEEGEIVEPATVTRGPTTTPPAAPDSPGGTPVGAAASPLDGSLAAASIASGSTDIQCGLAAFRERCRAKKAALLPRPLPRKTRKKRPLPSVVRRSARVAGRFAPRKSIKAQQHTLMIQLGIMWEGEVIGDEALQAYLRYFDEQPMTTDHLAACLALFGWHPDVLLVVDDDLVGDTGWWLTGVYGPQPDSYKCLFLQEIKDIWGLHPGLWAIAGDFNLVVDADDKSNMNLNRRMMGKFRRVLTDLELKELYLNGRRFTWSNERERATLDRVFSMVDWEVLFPSFLSGMSSSTSDHWPLLLSLATEPRACRGFRFEAFWPKVDGFLETVENAWLTGPVVANPFKRLAGKLAATAKSLSSWNDRFIGNNKKQILLANELIYNRRGLRQSDPLSPLLFDTVMDVLHLMSERAVNVGLLTELSTSGFRHLTSMYADDVVNFVRPTEVDLRTCTQTVEDFGVALGLCTNLAKCSLHPIRCSQEHVALASSILGCEVASFPFKYLGLPLGLRKVTVAQLQPIVDSAASRLPPWCAKLLNRGVRTILVQSTLSAIPVHTMMSLDIPPKVVEVLRKIFRAFLWKGRQEVKGGHCLVAWDKVTSPKDLGGLGIPNLRLLNLALRCRWAWLQKVDTSKAWAEFNIQLPSLCTAIFDATTCYVLGHGE</sequence>
<evidence type="ECO:0000256" key="1">
    <source>
        <dbReference type="SAM" id="MobiDB-lite"/>
    </source>
</evidence>
<dbReference type="PANTHER" id="PTHR33116:SF78">
    <property type="entry name" value="OS12G0587133 PROTEIN"/>
    <property type="match status" value="1"/>
</dbReference>
<dbReference type="Gene3D" id="3.60.10.10">
    <property type="entry name" value="Endonuclease/exonuclease/phosphatase"/>
    <property type="match status" value="1"/>
</dbReference>
<proteinExistence type="predicted"/>
<dbReference type="InterPro" id="IPR036691">
    <property type="entry name" value="Endo/exonu/phosph_ase_sf"/>
</dbReference>
<protein>
    <recommendedName>
        <fullName evidence="2">Reverse transcriptase domain-containing protein</fullName>
    </recommendedName>
</protein>
<evidence type="ECO:0000313" key="3">
    <source>
        <dbReference type="EMBL" id="KAK1663843.1"/>
    </source>
</evidence>
<organism evidence="3 4">
    <name type="scientific">Lolium multiflorum</name>
    <name type="common">Italian ryegrass</name>
    <name type="synonym">Lolium perenne subsp. multiflorum</name>
    <dbReference type="NCBI Taxonomy" id="4521"/>
    <lineage>
        <taxon>Eukaryota</taxon>
        <taxon>Viridiplantae</taxon>
        <taxon>Streptophyta</taxon>
        <taxon>Embryophyta</taxon>
        <taxon>Tracheophyta</taxon>
        <taxon>Spermatophyta</taxon>
        <taxon>Magnoliopsida</taxon>
        <taxon>Liliopsida</taxon>
        <taxon>Poales</taxon>
        <taxon>Poaceae</taxon>
        <taxon>BOP clade</taxon>
        <taxon>Pooideae</taxon>
        <taxon>Poodae</taxon>
        <taxon>Poeae</taxon>
        <taxon>Poeae Chloroplast Group 2 (Poeae type)</taxon>
        <taxon>Loliodinae</taxon>
        <taxon>Loliinae</taxon>
        <taxon>Lolium</taxon>
    </lineage>
</organism>
<feature type="domain" description="Reverse transcriptase" evidence="2">
    <location>
        <begin position="544"/>
        <end position="687"/>
    </location>
</feature>
<name>A0AAD8SUQ8_LOLMU</name>
<dbReference type="PANTHER" id="PTHR33116">
    <property type="entry name" value="REVERSE TRANSCRIPTASE ZINC-BINDING DOMAIN-CONTAINING PROTEIN-RELATED-RELATED"/>
    <property type="match status" value="1"/>
</dbReference>
<comment type="caution">
    <text evidence="3">The sequence shown here is derived from an EMBL/GenBank/DDBJ whole genome shotgun (WGS) entry which is preliminary data.</text>
</comment>
<reference evidence="3" key="1">
    <citation type="submission" date="2023-07" db="EMBL/GenBank/DDBJ databases">
        <title>A chromosome-level genome assembly of Lolium multiflorum.</title>
        <authorList>
            <person name="Chen Y."/>
            <person name="Copetti D."/>
            <person name="Kolliker R."/>
            <person name="Studer B."/>
        </authorList>
    </citation>
    <scope>NUCLEOTIDE SEQUENCE</scope>
    <source>
        <strain evidence="3">02402/16</strain>
        <tissue evidence="3">Leaf</tissue>
    </source>
</reference>
<evidence type="ECO:0000313" key="4">
    <source>
        <dbReference type="Proteomes" id="UP001231189"/>
    </source>
</evidence>
<dbReference type="SUPFAM" id="SSF56219">
    <property type="entry name" value="DNase I-like"/>
    <property type="match status" value="1"/>
</dbReference>
<gene>
    <name evidence="3" type="ORF">QYE76_052002</name>
</gene>
<accession>A0AAD8SUQ8</accession>
<dbReference type="Pfam" id="PF00078">
    <property type="entry name" value="RVT_1"/>
    <property type="match status" value="1"/>
</dbReference>
<feature type="region of interest" description="Disordered" evidence="1">
    <location>
        <begin position="194"/>
        <end position="222"/>
    </location>
</feature>